<sequence length="120" mass="13137">MSRVPAVAIVDDDEAIREALEDLMVVEGFDCQAFDGAAAFLADYDRTHFDCLITDVRMPGMSGIELLEYLRSLGSRLPVIVLTSVIDEQSRARSLALGAKAWLTKPAAENVLLGELRRAI</sequence>
<proteinExistence type="predicted"/>
<evidence type="ECO:0000259" key="3">
    <source>
        <dbReference type="PROSITE" id="PS50110"/>
    </source>
</evidence>
<dbReference type="InterPro" id="IPR050595">
    <property type="entry name" value="Bact_response_regulator"/>
</dbReference>
<accession>A0A437M023</accession>
<dbReference type="PANTHER" id="PTHR44591:SF25">
    <property type="entry name" value="CHEMOTAXIS TWO-COMPONENT RESPONSE REGULATOR"/>
    <property type="match status" value="1"/>
</dbReference>
<evidence type="ECO:0000313" key="4">
    <source>
        <dbReference type="EMBL" id="RVT90926.1"/>
    </source>
</evidence>
<dbReference type="RefSeq" id="WP_127744941.1">
    <property type="nucleotide sequence ID" value="NZ_SACN01000002.1"/>
</dbReference>
<dbReference type="InterPro" id="IPR001789">
    <property type="entry name" value="Sig_transdc_resp-reg_receiver"/>
</dbReference>
<keyword evidence="1 2" id="KW-0597">Phosphoprotein</keyword>
<evidence type="ECO:0000313" key="5">
    <source>
        <dbReference type="Proteomes" id="UP000282971"/>
    </source>
</evidence>
<evidence type="ECO:0000256" key="1">
    <source>
        <dbReference type="ARBA" id="ARBA00022553"/>
    </source>
</evidence>
<dbReference type="Proteomes" id="UP000282971">
    <property type="component" value="Unassembled WGS sequence"/>
</dbReference>
<protein>
    <submittedName>
        <fullName evidence="4">Response regulator</fullName>
    </submittedName>
</protein>
<evidence type="ECO:0000256" key="2">
    <source>
        <dbReference type="PROSITE-ProRule" id="PRU00169"/>
    </source>
</evidence>
<name>A0A437M023_9SPHN</name>
<feature type="modified residue" description="4-aspartylphosphate" evidence="2">
    <location>
        <position position="55"/>
    </location>
</feature>
<gene>
    <name evidence="4" type="ORF">EOD43_15420</name>
</gene>
<comment type="caution">
    <text evidence="4">The sequence shown here is derived from an EMBL/GenBank/DDBJ whole genome shotgun (WGS) entry which is preliminary data.</text>
</comment>
<dbReference type="GO" id="GO:0000160">
    <property type="term" value="P:phosphorelay signal transduction system"/>
    <property type="evidence" value="ECO:0007669"/>
    <property type="project" value="InterPro"/>
</dbReference>
<organism evidence="4 5">
    <name type="scientific">Sphingomonas crocodyli</name>
    <dbReference type="NCBI Taxonomy" id="1979270"/>
    <lineage>
        <taxon>Bacteria</taxon>
        <taxon>Pseudomonadati</taxon>
        <taxon>Pseudomonadota</taxon>
        <taxon>Alphaproteobacteria</taxon>
        <taxon>Sphingomonadales</taxon>
        <taxon>Sphingomonadaceae</taxon>
        <taxon>Sphingomonas</taxon>
    </lineage>
</organism>
<dbReference type="Gene3D" id="3.40.50.2300">
    <property type="match status" value="1"/>
</dbReference>
<reference evidence="4 5" key="1">
    <citation type="submission" date="2019-01" db="EMBL/GenBank/DDBJ databases">
        <authorList>
            <person name="Chen W.-M."/>
        </authorList>
    </citation>
    <scope>NUCLEOTIDE SEQUENCE [LARGE SCALE GENOMIC DNA]</scope>
    <source>
        <strain evidence="4 5">CCP-7</strain>
    </source>
</reference>
<dbReference type="PROSITE" id="PS50110">
    <property type="entry name" value="RESPONSE_REGULATORY"/>
    <property type="match status" value="1"/>
</dbReference>
<dbReference type="SUPFAM" id="SSF52172">
    <property type="entry name" value="CheY-like"/>
    <property type="match status" value="1"/>
</dbReference>
<dbReference type="PANTHER" id="PTHR44591">
    <property type="entry name" value="STRESS RESPONSE REGULATOR PROTEIN 1"/>
    <property type="match status" value="1"/>
</dbReference>
<dbReference type="AlphaFoldDB" id="A0A437M023"/>
<dbReference type="Pfam" id="PF00072">
    <property type="entry name" value="Response_reg"/>
    <property type="match status" value="1"/>
</dbReference>
<feature type="domain" description="Response regulatory" evidence="3">
    <location>
        <begin position="6"/>
        <end position="120"/>
    </location>
</feature>
<dbReference type="SMART" id="SM00448">
    <property type="entry name" value="REC"/>
    <property type="match status" value="1"/>
</dbReference>
<keyword evidence="5" id="KW-1185">Reference proteome</keyword>
<dbReference type="InterPro" id="IPR011006">
    <property type="entry name" value="CheY-like_superfamily"/>
</dbReference>
<dbReference type="EMBL" id="SACN01000002">
    <property type="protein sequence ID" value="RVT90926.1"/>
    <property type="molecule type" value="Genomic_DNA"/>
</dbReference>
<dbReference type="OrthoDB" id="9782655at2"/>